<evidence type="ECO:0000256" key="3">
    <source>
        <dbReference type="ARBA" id="ARBA00022692"/>
    </source>
</evidence>
<dbReference type="RefSeq" id="WP_144067719.1">
    <property type="nucleotide sequence ID" value="NZ_CP041636.1"/>
</dbReference>
<proteinExistence type="predicted"/>
<feature type="transmembrane region" description="Helical" evidence="6">
    <location>
        <begin position="37"/>
        <end position="58"/>
    </location>
</feature>
<dbReference type="GO" id="GO:0005886">
    <property type="term" value="C:plasma membrane"/>
    <property type="evidence" value="ECO:0007669"/>
    <property type="project" value="UniProtKB-SubCell"/>
</dbReference>
<feature type="transmembrane region" description="Helical" evidence="6">
    <location>
        <begin position="269"/>
        <end position="295"/>
    </location>
</feature>
<dbReference type="OrthoDB" id="8265436at2"/>
<feature type="transmembrane region" description="Helical" evidence="6">
    <location>
        <begin position="126"/>
        <end position="146"/>
    </location>
</feature>
<feature type="transmembrane region" description="Helical" evidence="6">
    <location>
        <begin position="194"/>
        <end position="215"/>
    </location>
</feature>
<feature type="transmembrane region" description="Helical" evidence="6">
    <location>
        <begin position="316"/>
        <end position="335"/>
    </location>
</feature>
<dbReference type="Proteomes" id="UP000317496">
    <property type="component" value="Chromosome"/>
</dbReference>
<feature type="transmembrane region" description="Helical" evidence="6">
    <location>
        <begin position="414"/>
        <end position="432"/>
    </location>
</feature>
<keyword evidence="4 6" id="KW-1133">Transmembrane helix</keyword>
<evidence type="ECO:0000256" key="2">
    <source>
        <dbReference type="ARBA" id="ARBA00022475"/>
    </source>
</evidence>
<dbReference type="Pfam" id="PF03706">
    <property type="entry name" value="LPG_synthase_TM"/>
    <property type="match status" value="1"/>
</dbReference>
<dbReference type="AlphaFoldDB" id="A0A516GYX8"/>
<organism evidence="7 8">
    <name type="scientific">Ferrovibrio terrae</name>
    <dbReference type="NCBI Taxonomy" id="2594003"/>
    <lineage>
        <taxon>Bacteria</taxon>
        <taxon>Pseudomonadati</taxon>
        <taxon>Pseudomonadota</taxon>
        <taxon>Alphaproteobacteria</taxon>
        <taxon>Rhodospirillales</taxon>
        <taxon>Rhodospirillaceae</taxon>
        <taxon>Ferrovibrio</taxon>
    </lineage>
</organism>
<sequence length="754" mass="80772">MARGLRLAFLALISLGSLAATLYFAGIDTVIETLGSIHWFSIVVAAVLVLANSLLSLVRFRSVLAGLGFQPSWRSLFFAHSIGQVSNQIFLNIIGQSLSRAAALAADGVPFSASVIATYWERIQAAAILFLLSLVSVWYLFVNIHFDLLPAGFSLLSVLATLAVVAVVIFAVVLRPAGMLKGLPTSLRAASRQWPSVLITLLAHACMLGAYLSLLWGIGVMRFDGEVIAALIIVMFTSSLPISFSGWGIRELSAAQALGAIGIDDSAAIASAVAIGLLYLFLVVIFAVVSTLIVMRHRKKYAAQKTQPAAVMTPGINWATIGITIGCMLCAMLLFFQLRIPVRGGELTANVADLISLTSLGLAPFFLWRYRYALPLPKLLLAGLAAVTLVFAASLAYGYSRFGWTSWAFLNRGLGWLIILGYVTTGVAIAVTTDRHRRLLLSTFIATGSTIAVLQLGLMIAALAGIRLHQDIFSLPLKAYAGNTNAFAVQMVMTSAAAIAAWHLGIFGRHRYLLSLILSVACAAIYFCHSRAGLGMTLILLATMMLFPAQSSRRALLPSLIWSLATLLLCTQLHEIYAILVPAVAKAVAFFTNSATSAAEAAYVQQLTALLQVSIERQSGDLERWTSITDGWAMWLERPIFGNGLGAYMHHYLSTTGGPLVIHSVPVWLLAETGLVGLLVVAGTFGIAIRHAFRGMAMPETAGWAIGLLVALVCLGAATTVHDFFFQRSFWFLLGLLAALPNDDRTTGAPAARG</sequence>
<feature type="transmembrane region" description="Helical" evidence="6">
    <location>
        <begin position="7"/>
        <end position="25"/>
    </location>
</feature>
<evidence type="ECO:0000313" key="7">
    <source>
        <dbReference type="EMBL" id="QDO96738.1"/>
    </source>
</evidence>
<evidence type="ECO:0000256" key="5">
    <source>
        <dbReference type="ARBA" id="ARBA00023136"/>
    </source>
</evidence>
<keyword evidence="3 6" id="KW-0812">Transmembrane</keyword>
<keyword evidence="8" id="KW-1185">Reference proteome</keyword>
<protein>
    <submittedName>
        <fullName evidence="7">Flippase-like domain-containing protein</fullName>
    </submittedName>
</protein>
<keyword evidence="5 6" id="KW-0472">Membrane</keyword>
<feature type="transmembrane region" description="Helical" evidence="6">
    <location>
        <begin position="153"/>
        <end position="174"/>
    </location>
</feature>
<feature type="transmembrane region" description="Helical" evidence="6">
    <location>
        <begin position="486"/>
        <end position="504"/>
    </location>
</feature>
<reference evidence="7 8" key="1">
    <citation type="submission" date="2019-07" db="EMBL/GenBank/DDBJ databases">
        <title>Genome sequencing for Ferrovibrio sp. K5.</title>
        <authorList>
            <person name="Park S.-J."/>
        </authorList>
    </citation>
    <scope>NUCLEOTIDE SEQUENCE [LARGE SCALE GENOMIC DNA]</scope>
    <source>
        <strain evidence="7 8">K5</strain>
    </source>
</reference>
<dbReference type="KEGG" id="fer:FNB15_05355"/>
<feature type="transmembrane region" description="Helical" evidence="6">
    <location>
        <begin position="439"/>
        <end position="466"/>
    </location>
</feature>
<evidence type="ECO:0000256" key="4">
    <source>
        <dbReference type="ARBA" id="ARBA00022989"/>
    </source>
</evidence>
<dbReference type="InterPro" id="IPR022791">
    <property type="entry name" value="L-PG_synthase/AglD"/>
</dbReference>
<feature type="transmembrane region" description="Helical" evidence="6">
    <location>
        <begin position="667"/>
        <end position="689"/>
    </location>
</feature>
<feature type="transmembrane region" description="Helical" evidence="6">
    <location>
        <begin position="347"/>
        <end position="367"/>
    </location>
</feature>
<feature type="transmembrane region" description="Helical" evidence="6">
    <location>
        <begin position="701"/>
        <end position="718"/>
    </location>
</feature>
<feature type="transmembrane region" description="Helical" evidence="6">
    <location>
        <begin position="101"/>
        <end position="120"/>
    </location>
</feature>
<evidence type="ECO:0000313" key="8">
    <source>
        <dbReference type="Proteomes" id="UP000317496"/>
    </source>
</evidence>
<evidence type="ECO:0000256" key="6">
    <source>
        <dbReference type="SAM" id="Phobius"/>
    </source>
</evidence>
<accession>A0A516GYX8</accession>
<evidence type="ECO:0000256" key="1">
    <source>
        <dbReference type="ARBA" id="ARBA00004651"/>
    </source>
</evidence>
<gene>
    <name evidence="7" type="ORF">FNB15_05355</name>
</gene>
<dbReference type="EMBL" id="CP041636">
    <property type="protein sequence ID" value="QDO96738.1"/>
    <property type="molecule type" value="Genomic_DNA"/>
</dbReference>
<name>A0A516GYX8_9PROT</name>
<feature type="transmembrane region" description="Helical" evidence="6">
    <location>
        <begin position="511"/>
        <end position="527"/>
    </location>
</feature>
<comment type="subcellular location">
    <subcellularLocation>
        <location evidence="1">Cell membrane</location>
        <topology evidence="1">Multi-pass membrane protein</topology>
    </subcellularLocation>
</comment>
<feature type="transmembrane region" description="Helical" evidence="6">
    <location>
        <begin position="379"/>
        <end position="399"/>
    </location>
</feature>
<feature type="transmembrane region" description="Helical" evidence="6">
    <location>
        <begin position="227"/>
        <end position="249"/>
    </location>
</feature>
<keyword evidence="2" id="KW-1003">Cell membrane</keyword>